<dbReference type="AlphaFoldDB" id="W5M6Z3"/>
<dbReference type="Gene3D" id="2.60.40.1530">
    <property type="entry name" value="ntegrin, alpha v. Chain A, domain 4"/>
    <property type="match status" value="1"/>
</dbReference>
<evidence type="ECO:0000256" key="6">
    <source>
        <dbReference type="ARBA" id="ARBA00022737"/>
    </source>
</evidence>
<evidence type="ECO:0000256" key="3">
    <source>
        <dbReference type="ARBA" id="ARBA00022692"/>
    </source>
</evidence>
<protein>
    <recommendedName>
        <fullName evidence="17">VWFA domain-containing protein</fullName>
    </recommendedName>
</protein>
<keyword evidence="7" id="KW-0106">Calcium</keyword>
<dbReference type="Gene3D" id="3.40.50.410">
    <property type="entry name" value="von Willebrand factor, type A domain"/>
    <property type="match status" value="1"/>
</dbReference>
<keyword evidence="5 16" id="KW-0732">Signal</keyword>
<proteinExistence type="inferred from homology"/>
<dbReference type="PANTHER" id="PTHR23220">
    <property type="entry name" value="INTEGRIN ALPHA"/>
    <property type="match status" value="1"/>
</dbReference>
<dbReference type="InterPro" id="IPR002035">
    <property type="entry name" value="VWF_A"/>
</dbReference>
<dbReference type="Ensembl" id="ENSLOCT00000004159.1">
    <property type="protein sequence ID" value="ENSLOCP00000004151.1"/>
    <property type="gene ID" value="ENSLOCG00000003502.1"/>
</dbReference>
<dbReference type="SMART" id="SM00191">
    <property type="entry name" value="Int_alpha"/>
    <property type="match status" value="5"/>
</dbReference>
<dbReference type="GO" id="GO:0098609">
    <property type="term" value="P:cell-cell adhesion"/>
    <property type="evidence" value="ECO:0000318"/>
    <property type="project" value="GO_Central"/>
</dbReference>
<feature type="repeat" description="FG-GAP" evidence="15">
    <location>
        <begin position="568"/>
        <end position="628"/>
    </location>
</feature>
<dbReference type="EMBL" id="AHAT01035875">
    <property type="status" value="NOT_ANNOTATED_CDS"/>
    <property type="molecule type" value="Genomic_DNA"/>
</dbReference>
<evidence type="ECO:0000256" key="12">
    <source>
        <dbReference type="ARBA" id="ARBA00023157"/>
    </source>
</evidence>
<keyword evidence="9 16" id="KW-1133">Transmembrane helix</keyword>
<reference evidence="18" key="3">
    <citation type="submission" date="2025-09" db="UniProtKB">
        <authorList>
            <consortium name="Ensembl"/>
        </authorList>
    </citation>
    <scope>IDENTIFICATION</scope>
</reference>
<dbReference type="EMBL" id="AHAT01035868">
    <property type="status" value="NOT_ANNOTATED_CDS"/>
    <property type="molecule type" value="Genomic_DNA"/>
</dbReference>
<evidence type="ECO:0000256" key="14">
    <source>
        <dbReference type="ARBA" id="ARBA00023180"/>
    </source>
</evidence>
<keyword evidence="11 16" id="KW-0472">Membrane</keyword>
<dbReference type="SUPFAM" id="SSF53300">
    <property type="entry name" value="vWA-like"/>
    <property type="match status" value="1"/>
</dbReference>
<dbReference type="PRINTS" id="PR00453">
    <property type="entry name" value="VWFADOMAIN"/>
</dbReference>
<evidence type="ECO:0000256" key="16">
    <source>
        <dbReference type="RuleBase" id="RU003762"/>
    </source>
</evidence>
<dbReference type="SUPFAM" id="SSF69318">
    <property type="entry name" value="Integrin alpha N-terminal domain"/>
    <property type="match status" value="1"/>
</dbReference>
<dbReference type="GeneTree" id="ENSGT00940000154838"/>
<dbReference type="InterPro" id="IPR013519">
    <property type="entry name" value="Int_alpha_beta-p"/>
</dbReference>
<dbReference type="Gene3D" id="2.130.10.130">
    <property type="entry name" value="Integrin alpha, N-terminal"/>
    <property type="match status" value="1"/>
</dbReference>
<dbReference type="InterPro" id="IPR032695">
    <property type="entry name" value="Integrin_dom_sf"/>
</dbReference>
<dbReference type="SMART" id="SM00327">
    <property type="entry name" value="VWA"/>
    <property type="match status" value="1"/>
</dbReference>
<reference evidence="19" key="1">
    <citation type="submission" date="2011-12" db="EMBL/GenBank/DDBJ databases">
        <title>The Draft Genome of Lepisosteus oculatus.</title>
        <authorList>
            <consortium name="The Broad Institute Genome Assembly &amp; Analysis Group"/>
            <consortium name="Computational R&amp;D Group"/>
            <consortium name="and Sequencing Platform"/>
            <person name="Di Palma F."/>
            <person name="Alfoldi J."/>
            <person name="Johnson J."/>
            <person name="Berlin A."/>
            <person name="Gnerre S."/>
            <person name="Jaffe D."/>
            <person name="MacCallum I."/>
            <person name="Young S."/>
            <person name="Walker B.J."/>
            <person name="Lander E.S."/>
            <person name="Lindblad-Toh K."/>
        </authorList>
    </citation>
    <scope>NUCLEOTIDE SEQUENCE [LARGE SCALE GENOMIC DNA]</scope>
</reference>
<keyword evidence="8 16" id="KW-0130">Cell adhesion</keyword>
<dbReference type="STRING" id="7918.ENSLOCP00000004151"/>
<evidence type="ECO:0000256" key="15">
    <source>
        <dbReference type="PROSITE-ProRule" id="PRU00803"/>
    </source>
</evidence>
<dbReference type="Pfam" id="PF01839">
    <property type="entry name" value="FG-GAP"/>
    <property type="match status" value="1"/>
</dbReference>
<dbReference type="OMA" id="TVCFQLK"/>
<dbReference type="Gene3D" id="2.60.40.1460">
    <property type="entry name" value="Integrin domains. Chain A, domain 2"/>
    <property type="match status" value="1"/>
</dbReference>
<keyword evidence="4" id="KW-0479">Metal-binding</keyword>
<keyword evidence="13 16" id="KW-0675">Receptor</keyword>
<feature type="repeat" description="FG-GAP" evidence="15">
    <location>
        <begin position="443"/>
        <end position="503"/>
    </location>
</feature>
<evidence type="ECO:0000313" key="18">
    <source>
        <dbReference type="Ensembl" id="ENSLOCP00000004151.1"/>
    </source>
</evidence>
<reference evidence="18" key="2">
    <citation type="submission" date="2025-08" db="UniProtKB">
        <authorList>
            <consortium name="Ensembl"/>
        </authorList>
    </citation>
    <scope>IDENTIFICATION</scope>
</reference>
<feature type="chain" id="PRO_5001426611" description="VWFA domain-containing protein" evidence="16">
    <location>
        <begin position="23"/>
        <end position="1124"/>
    </location>
</feature>
<evidence type="ECO:0000256" key="1">
    <source>
        <dbReference type="ARBA" id="ARBA00004479"/>
    </source>
</evidence>
<dbReference type="GO" id="GO:0038023">
    <property type="term" value="F:signaling receptor activity"/>
    <property type="evidence" value="ECO:0000318"/>
    <property type="project" value="GO_Central"/>
</dbReference>
<dbReference type="InterPro" id="IPR048633">
    <property type="entry name" value="ITGAX-like_Ig_3"/>
</dbReference>
<evidence type="ECO:0000256" key="5">
    <source>
        <dbReference type="ARBA" id="ARBA00022729"/>
    </source>
</evidence>
<dbReference type="Pfam" id="PF00092">
    <property type="entry name" value="VWA"/>
    <property type="match status" value="1"/>
</dbReference>
<dbReference type="EMBL" id="AHAT01035867">
    <property type="status" value="NOT_ANNOTATED_CDS"/>
    <property type="molecule type" value="Genomic_DNA"/>
</dbReference>
<dbReference type="Pfam" id="PF21520">
    <property type="entry name" value="ITGAX-like_Ig_3"/>
    <property type="match status" value="1"/>
</dbReference>
<evidence type="ECO:0000259" key="17">
    <source>
        <dbReference type="PROSITE" id="PS50234"/>
    </source>
</evidence>
<dbReference type="GO" id="GO:0007229">
    <property type="term" value="P:integrin-mediated signaling pathway"/>
    <property type="evidence" value="ECO:0000318"/>
    <property type="project" value="GO_Central"/>
</dbReference>
<feature type="signal peptide" evidence="16">
    <location>
        <begin position="1"/>
        <end position="22"/>
    </location>
</feature>
<dbReference type="EMBL" id="AHAT01035873">
    <property type="status" value="NOT_ANNOTATED_CDS"/>
    <property type="molecule type" value="Genomic_DNA"/>
</dbReference>
<evidence type="ECO:0000256" key="10">
    <source>
        <dbReference type="ARBA" id="ARBA00023037"/>
    </source>
</evidence>
<dbReference type="EMBL" id="AHAT01035872">
    <property type="status" value="NOT_ANNOTATED_CDS"/>
    <property type="molecule type" value="Genomic_DNA"/>
</dbReference>
<accession>W5M6Z3</accession>
<feature type="transmembrane region" description="Helical" evidence="16">
    <location>
        <begin position="1093"/>
        <end position="1115"/>
    </location>
</feature>
<dbReference type="EMBL" id="AHAT01035870">
    <property type="status" value="NOT_ANNOTATED_CDS"/>
    <property type="molecule type" value="Genomic_DNA"/>
</dbReference>
<evidence type="ECO:0000256" key="2">
    <source>
        <dbReference type="ARBA" id="ARBA00008054"/>
    </source>
</evidence>
<keyword evidence="12" id="KW-1015">Disulfide bond</keyword>
<dbReference type="GO" id="GO:0034687">
    <property type="term" value="C:integrin alphaL-beta2 complex"/>
    <property type="evidence" value="ECO:0000318"/>
    <property type="project" value="GO_Central"/>
</dbReference>
<dbReference type="EMBL" id="AHAT01035866">
    <property type="status" value="NOT_ANNOTATED_CDS"/>
    <property type="molecule type" value="Genomic_DNA"/>
</dbReference>
<dbReference type="GO" id="GO:0009986">
    <property type="term" value="C:cell surface"/>
    <property type="evidence" value="ECO:0000318"/>
    <property type="project" value="GO_Central"/>
</dbReference>
<dbReference type="EMBL" id="AHAT01035871">
    <property type="status" value="NOT_ANNOTATED_CDS"/>
    <property type="molecule type" value="Genomic_DNA"/>
</dbReference>
<dbReference type="PROSITE" id="PS50234">
    <property type="entry name" value="VWFA"/>
    <property type="match status" value="1"/>
</dbReference>
<dbReference type="HOGENOM" id="CLU_004111_3_0_1"/>
<evidence type="ECO:0000256" key="7">
    <source>
        <dbReference type="ARBA" id="ARBA00022837"/>
    </source>
</evidence>
<dbReference type="InterPro" id="IPR028994">
    <property type="entry name" value="Integrin_alpha_N"/>
</dbReference>
<dbReference type="Bgee" id="ENSLOCG00000003502">
    <property type="expression patterns" value="Expressed in camera-type eye and 12 other cell types or tissues"/>
</dbReference>
<comment type="subcellular location">
    <subcellularLocation>
        <location evidence="1 16">Membrane</location>
        <topology evidence="1 16">Single-pass type I membrane protein</topology>
    </subcellularLocation>
</comment>
<dbReference type="Proteomes" id="UP000018468">
    <property type="component" value="Linkage group LG5"/>
</dbReference>
<evidence type="ECO:0000313" key="19">
    <source>
        <dbReference type="Proteomes" id="UP000018468"/>
    </source>
</evidence>
<dbReference type="PANTHER" id="PTHR23220:SF84">
    <property type="entry name" value="INTEGRIN ALPHA-L"/>
    <property type="match status" value="1"/>
</dbReference>
<keyword evidence="10 16" id="KW-0401">Integrin</keyword>
<evidence type="ECO:0000256" key="8">
    <source>
        <dbReference type="ARBA" id="ARBA00022889"/>
    </source>
</evidence>
<feature type="repeat" description="FG-GAP" evidence="15">
    <location>
        <begin position="506"/>
        <end position="563"/>
    </location>
</feature>
<dbReference type="Gene3D" id="2.60.40.1510">
    <property type="entry name" value="ntegrin, alpha v. Chain A, domain 3"/>
    <property type="match status" value="1"/>
</dbReference>
<keyword evidence="14" id="KW-0325">Glycoprotein</keyword>
<evidence type="ECO:0000256" key="13">
    <source>
        <dbReference type="ARBA" id="ARBA00023170"/>
    </source>
</evidence>
<evidence type="ECO:0000256" key="9">
    <source>
        <dbReference type="ARBA" id="ARBA00022989"/>
    </source>
</evidence>
<dbReference type="PRINTS" id="PR01185">
    <property type="entry name" value="INTEGRINA"/>
</dbReference>
<sequence>MTPGRILFSLGILLSAGGVSEGFNIDTTSPIIYSGSSQDYFGYKTIQYGAGQEKWIIVSAPLKDNRTGGIYKCAYEPNSCQLILNEVTVMDSVKAVGLSLAARMGSNPQLTTCSPSLAHGCASNMYLNSICYQFDQHLQLTGNLTPSYQGCFKRDVDLVFLFDGSESLTPADFEKNKEFIVDIMRNLTNSSIQFAAVQFSTTFRTEFTFEQYQQRKNLAGLLKDAGHMKSLTNTHEALDFTVNHVLYNKTAGAKDNGTKVLIIITDGDPTDFDDYNIVDTLNNKGIIRYVIGVGNLDLRNLKKLSSEPKENNTFYIQNYGGLKNVLDNLQNKIYSIEGVSSTNKKKFEKEMSQTGFSALYNEDSLMLGAVGYNNWQGSVSEISPGLSETPVIPVNVSEDSYLGYALARGLRGPFSLLAAGAPRAEHRGTVLLFRKSESSTRWEEAFRLSGQQIGSYFGGELCSLDVDSDNQTDFLLVGAPLHYEDQREGMVFVYKVADEGFLSPVQNISGATSSPFSRFGSAMASLQDLNGDGLDDVAVGAPLENDHRGALYIYLGDREDGIKAQYSQHILAETLSPRLRYFGHSVSGLMDLSADGLTDITVGAMGDVIVLRSRPVLSVWGRLSFEPTQISLAHFDCLGVSSESPVLNLTVCFSVELDTKNTPGEEPDTTVCITSIDLLITYSVVICAHPESDCMTLSSGARCAVLSLYTSLQNCVKDTVSPVKIKLTFSQTEGPSSPALTPILNIDSRNVEYIEVPFEKNCGANDTCIADLHLDFNFSCAARPREGAAEPELTALLASPSSPSLLVVHHPVPGALLQASRRTLASCNVESPEKTLCSVSPPVYRGDTTAVFLNQFRISPEADWNETMEITVKAHSDNGKFSNETVLTKEIPVLFAIDVTVKGLDSNYFNFTVEDIASTDIKHEYEVKNEGQKGLPIDVAFTIPTQFSSNFWWNVQSISSDMLFHSSGWEFNLLCFLLLNGSPPAVLPAGSVASEQQTGAGCEKIENCPAMLEKGSSIHISFSGPSSFNVEDLKGKLSFSEERIQVDFSSSAQLSYDTRRYVQYSSSGASERLHPHFAHFLTKAELVIPPHTAFITGVGIGGGLLVLIILILILYKVGILSISR</sequence>
<dbReference type="EMBL" id="AHAT01035874">
    <property type="status" value="NOT_ANNOTATED_CDS"/>
    <property type="molecule type" value="Genomic_DNA"/>
</dbReference>
<dbReference type="SUPFAM" id="SSF69179">
    <property type="entry name" value="Integrin domains"/>
    <property type="match status" value="2"/>
</dbReference>
<dbReference type="EMBL" id="AHAT01035869">
    <property type="status" value="NOT_ANNOTATED_CDS"/>
    <property type="molecule type" value="Genomic_DNA"/>
</dbReference>
<organism evidence="18 19">
    <name type="scientific">Lepisosteus oculatus</name>
    <name type="common">Spotted gar</name>
    <dbReference type="NCBI Taxonomy" id="7918"/>
    <lineage>
        <taxon>Eukaryota</taxon>
        <taxon>Metazoa</taxon>
        <taxon>Chordata</taxon>
        <taxon>Craniata</taxon>
        <taxon>Vertebrata</taxon>
        <taxon>Euteleostomi</taxon>
        <taxon>Actinopterygii</taxon>
        <taxon>Neopterygii</taxon>
        <taxon>Holostei</taxon>
        <taxon>Semionotiformes</taxon>
        <taxon>Lepisosteidae</taxon>
        <taxon>Lepisosteus</taxon>
    </lineage>
</organism>
<keyword evidence="6" id="KW-0677">Repeat</keyword>
<dbReference type="eggNOG" id="KOG3637">
    <property type="taxonomic scope" value="Eukaryota"/>
</dbReference>
<dbReference type="InterPro" id="IPR036465">
    <property type="entry name" value="vWFA_dom_sf"/>
</dbReference>
<dbReference type="InterPro" id="IPR013517">
    <property type="entry name" value="FG-GAP"/>
</dbReference>
<evidence type="ECO:0000256" key="11">
    <source>
        <dbReference type="ARBA" id="ARBA00023136"/>
    </source>
</evidence>
<feature type="domain" description="VWFA" evidence="17">
    <location>
        <begin position="157"/>
        <end position="329"/>
    </location>
</feature>
<comment type="similarity">
    <text evidence="2 16">Belongs to the integrin alpha chain family.</text>
</comment>
<dbReference type="GO" id="GO:0046872">
    <property type="term" value="F:metal ion binding"/>
    <property type="evidence" value="ECO:0007669"/>
    <property type="project" value="UniProtKB-KW"/>
</dbReference>
<keyword evidence="19" id="KW-1185">Reference proteome</keyword>
<evidence type="ECO:0000256" key="4">
    <source>
        <dbReference type="ARBA" id="ARBA00022723"/>
    </source>
</evidence>
<name>W5M6Z3_LEPOC</name>
<dbReference type="InterPro" id="IPR000413">
    <property type="entry name" value="Integrin_alpha"/>
</dbReference>
<dbReference type="PROSITE" id="PS51470">
    <property type="entry name" value="FG_GAP"/>
    <property type="match status" value="3"/>
</dbReference>
<dbReference type="InParanoid" id="W5M6Z3"/>
<keyword evidence="3 16" id="KW-0812">Transmembrane</keyword>